<name>A0A6J5GWQ4_9BURK</name>
<keyword evidence="2" id="KW-1185">Reference proteome</keyword>
<gene>
    <name evidence="1" type="ORF">LMG28688_06593</name>
</gene>
<reference evidence="1 2" key="1">
    <citation type="submission" date="2020-04" db="EMBL/GenBank/DDBJ databases">
        <authorList>
            <person name="De Canck E."/>
        </authorList>
    </citation>
    <scope>NUCLEOTIDE SEQUENCE [LARGE SCALE GENOMIC DNA]</scope>
    <source>
        <strain evidence="1 2">LMG 28688</strain>
    </source>
</reference>
<proteinExistence type="predicted"/>
<evidence type="ECO:0000313" key="2">
    <source>
        <dbReference type="Proteomes" id="UP000494119"/>
    </source>
</evidence>
<dbReference type="EMBL" id="CADIKL010000054">
    <property type="protein sequence ID" value="CAB3807641.1"/>
    <property type="molecule type" value="Genomic_DNA"/>
</dbReference>
<dbReference type="Proteomes" id="UP000494119">
    <property type="component" value="Unassembled WGS sequence"/>
</dbReference>
<organism evidence="1 2">
    <name type="scientific">Paraburkholderia caffeinitolerans</name>
    <dbReference type="NCBI Taxonomy" id="1723730"/>
    <lineage>
        <taxon>Bacteria</taxon>
        <taxon>Pseudomonadati</taxon>
        <taxon>Pseudomonadota</taxon>
        <taxon>Betaproteobacteria</taxon>
        <taxon>Burkholderiales</taxon>
        <taxon>Burkholderiaceae</taxon>
        <taxon>Paraburkholderia</taxon>
    </lineage>
</organism>
<accession>A0A6J5GWQ4</accession>
<evidence type="ECO:0000313" key="1">
    <source>
        <dbReference type="EMBL" id="CAB3807641.1"/>
    </source>
</evidence>
<protein>
    <submittedName>
        <fullName evidence="1">Uncharacterized protein</fullName>
    </submittedName>
</protein>
<dbReference type="AlphaFoldDB" id="A0A6J5GWQ4"/>
<sequence length="45" mass="5060">MLGKWKEGGLEYSRGKDQPQVVGDTFSRSAYGQLHMDDLFLTLPS</sequence>